<dbReference type="SMART" id="SM01131">
    <property type="entry name" value="DHHA2"/>
    <property type="match status" value="1"/>
</dbReference>
<proteinExistence type="inferred from homology"/>
<feature type="domain" description="DHHA2" evidence="2">
    <location>
        <begin position="225"/>
        <end position="366"/>
    </location>
</feature>
<dbReference type="SUPFAM" id="SSF64182">
    <property type="entry name" value="DHH phosphoesterases"/>
    <property type="match status" value="1"/>
</dbReference>
<dbReference type="Proteomes" id="UP001075354">
    <property type="component" value="Chromosome 2"/>
</dbReference>
<comment type="caution">
    <text evidence="3">The sequence shown here is derived from an EMBL/GenBank/DDBJ whole genome shotgun (WGS) entry which is preliminary data.</text>
</comment>
<dbReference type="InterPro" id="IPR038763">
    <property type="entry name" value="DHH_sf"/>
</dbReference>
<dbReference type="Gene3D" id="3.10.310.20">
    <property type="entry name" value="DHHA2 domain"/>
    <property type="match status" value="1"/>
</dbReference>
<evidence type="ECO:0000259" key="2">
    <source>
        <dbReference type="SMART" id="SM01131"/>
    </source>
</evidence>
<organism evidence="3 4">
    <name type="scientific">Megalurothrips usitatus</name>
    <name type="common">bean blossom thrips</name>
    <dbReference type="NCBI Taxonomy" id="439358"/>
    <lineage>
        <taxon>Eukaryota</taxon>
        <taxon>Metazoa</taxon>
        <taxon>Ecdysozoa</taxon>
        <taxon>Arthropoda</taxon>
        <taxon>Hexapoda</taxon>
        <taxon>Insecta</taxon>
        <taxon>Pterygota</taxon>
        <taxon>Neoptera</taxon>
        <taxon>Paraneoptera</taxon>
        <taxon>Thysanoptera</taxon>
        <taxon>Terebrantia</taxon>
        <taxon>Thripoidea</taxon>
        <taxon>Thripidae</taxon>
        <taxon>Megalurothrips</taxon>
    </lineage>
</organism>
<reference evidence="3" key="1">
    <citation type="submission" date="2022-12" db="EMBL/GenBank/DDBJ databases">
        <title>Chromosome-level genome assembly of the bean flower thrips Megalurothrips usitatus.</title>
        <authorList>
            <person name="Ma L."/>
            <person name="Liu Q."/>
            <person name="Li H."/>
            <person name="Cai W."/>
        </authorList>
    </citation>
    <scope>NUCLEOTIDE SEQUENCE</scope>
    <source>
        <strain evidence="3">Cailab_2022a</strain>
    </source>
</reference>
<protein>
    <recommendedName>
        <fullName evidence="2">DHHA2 domain-containing protein</fullName>
    </recommendedName>
</protein>
<dbReference type="AlphaFoldDB" id="A0AAV7XX27"/>
<keyword evidence="4" id="KW-1185">Reference proteome</keyword>
<dbReference type="PANTHER" id="PTHR12112">
    <property type="entry name" value="BNIP - RELATED"/>
    <property type="match status" value="1"/>
</dbReference>
<evidence type="ECO:0000313" key="4">
    <source>
        <dbReference type="Proteomes" id="UP001075354"/>
    </source>
</evidence>
<sequence length="373" mass="40282">MALAEFLRKTKETSRKLSTVEESKQIFHFVLGNESCDLDSAVCSVLLSLLLHSQGEVAIPLLNIPSADFALRTEVTYLFQQNGISADLLTFRDDVDLSALRAAGRLRLTLVDHHALPARDRQLAPSVVAVLDHRPLDQDAVAALPEGCATDVRPVGSCASLVAERILKEAPELLDRQVADLIRGTVLLDTACFSPQADRTTPLDLAVAEACEDKWSIEESRSATFDRIISARKDVSSLTSFQILHKDMKVVRGLPLPGMPLLVRDFAGRADAASALAEFCAKHSSEAAVVLGMSFAGEPPGTLRRDLAVYSRGAEQPAKQLAETLQGEEWLQLTPRPCQVPGMALFDQGNTKASRKQILPVVQRALGAGSGGE</sequence>
<accession>A0AAV7XX27</accession>
<dbReference type="InterPro" id="IPR038222">
    <property type="entry name" value="DHHA2_dom_sf"/>
</dbReference>
<dbReference type="PANTHER" id="PTHR12112:SF39">
    <property type="entry name" value="EG:152A3.5 PROTEIN (FBGN0003116_PN PROTEIN)"/>
    <property type="match status" value="1"/>
</dbReference>
<comment type="similarity">
    <text evidence="1">Belongs to the PPase class C family. Prune subfamily.</text>
</comment>
<dbReference type="Pfam" id="PF02833">
    <property type="entry name" value="DHHA2"/>
    <property type="match status" value="1"/>
</dbReference>
<dbReference type="Gene3D" id="3.90.1640.10">
    <property type="entry name" value="inorganic pyrophosphatase (n-terminal core)"/>
    <property type="match status" value="1"/>
</dbReference>
<dbReference type="GO" id="GO:0005737">
    <property type="term" value="C:cytoplasm"/>
    <property type="evidence" value="ECO:0007669"/>
    <property type="project" value="InterPro"/>
</dbReference>
<evidence type="ECO:0000256" key="1">
    <source>
        <dbReference type="ARBA" id="ARBA00010331"/>
    </source>
</evidence>
<dbReference type="GO" id="GO:0004309">
    <property type="term" value="F:exopolyphosphatase activity"/>
    <property type="evidence" value="ECO:0007669"/>
    <property type="project" value="TreeGrafter"/>
</dbReference>
<name>A0AAV7XX27_9NEOP</name>
<dbReference type="InterPro" id="IPR004097">
    <property type="entry name" value="DHHA2"/>
</dbReference>
<evidence type="ECO:0000313" key="3">
    <source>
        <dbReference type="EMBL" id="KAJ1531102.1"/>
    </source>
</evidence>
<dbReference type="EMBL" id="JAPTSV010000002">
    <property type="protein sequence ID" value="KAJ1531102.1"/>
    <property type="molecule type" value="Genomic_DNA"/>
</dbReference>
<gene>
    <name evidence="3" type="ORF">ONE63_005927</name>
</gene>